<dbReference type="Gene3D" id="3.90.780.10">
    <property type="entry name" value="5'-Nucleotidase, C-terminal domain"/>
    <property type="match status" value="1"/>
</dbReference>
<dbReference type="SUPFAM" id="SSF56300">
    <property type="entry name" value="Metallo-dependent phosphatases"/>
    <property type="match status" value="1"/>
</dbReference>
<dbReference type="PRINTS" id="PR01607">
    <property type="entry name" value="APYRASEFAMLY"/>
</dbReference>
<feature type="signal peptide" evidence="2">
    <location>
        <begin position="1"/>
        <end position="28"/>
    </location>
</feature>
<dbReference type="EMBL" id="VFOK01000001">
    <property type="protein sequence ID" value="TQL34544.1"/>
    <property type="molecule type" value="Genomic_DNA"/>
</dbReference>
<evidence type="ECO:0000256" key="1">
    <source>
        <dbReference type="ARBA" id="ARBA00022729"/>
    </source>
</evidence>
<accession>A0A542XFE3</accession>
<keyword evidence="4" id="KW-0472">Membrane</keyword>
<feature type="region of interest" description="Disordered" evidence="3">
    <location>
        <begin position="651"/>
        <end position="691"/>
    </location>
</feature>
<keyword evidence="2" id="KW-0547">Nucleotide-binding</keyword>
<dbReference type="OrthoDB" id="1016457at2"/>
<feature type="transmembrane region" description="Helical" evidence="4">
    <location>
        <begin position="695"/>
        <end position="715"/>
    </location>
</feature>
<dbReference type="InterPro" id="IPR036907">
    <property type="entry name" value="5'-Nucleotdase_C_sf"/>
</dbReference>
<name>A0A542XFE3_9MICO</name>
<evidence type="ECO:0000259" key="6">
    <source>
        <dbReference type="Pfam" id="PF02872"/>
    </source>
</evidence>
<keyword evidence="4" id="KW-0812">Transmembrane</keyword>
<dbReference type="InterPro" id="IPR006179">
    <property type="entry name" value="5_nucleotidase/apyrase"/>
</dbReference>
<dbReference type="SUPFAM" id="SSF55816">
    <property type="entry name" value="5'-nucleotidase (syn. UDP-sugar hydrolase), C-terminal domain"/>
    <property type="match status" value="1"/>
</dbReference>
<comment type="similarity">
    <text evidence="2">Belongs to the 5'-nucleotidase family.</text>
</comment>
<reference evidence="7 8" key="1">
    <citation type="submission" date="2019-06" db="EMBL/GenBank/DDBJ databases">
        <title>Sequencing the genomes of 1000 actinobacteria strains.</title>
        <authorList>
            <person name="Klenk H.-P."/>
        </authorList>
    </citation>
    <scope>NUCLEOTIDE SEQUENCE [LARGE SCALE GENOMIC DNA]</scope>
    <source>
        <strain evidence="7 8">DSM 24617</strain>
    </source>
</reference>
<dbReference type="GO" id="GO:0009166">
    <property type="term" value="P:nucleotide catabolic process"/>
    <property type="evidence" value="ECO:0007669"/>
    <property type="project" value="InterPro"/>
</dbReference>
<dbReference type="Proteomes" id="UP000318336">
    <property type="component" value="Unassembled WGS sequence"/>
</dbReference>
<keyword evidence="2" id="KW-0378">Hydrolase</keyword>
<keyword evidence="1 2" id="KW-0732">Signal</keyword>
<dbReference type="Pfam" id="PF00149">
    <property type="entry name" value="Metallophos"/>
    <property type="match status" value="1"/>
</dbReference>
<dbReference type="PANTHER" id="PTHR11575">
    <property type="entry name" value="5'-NUCLEOTIDASE-RELATED"/>
    <property type="match status" value="1"/>
</dbReference>
<feature type="domain" description="Calcineurin-like phosphoesterase" evidence="5">
    <location>
        <begin position="46"/>
        <end position="263"/>
    </location>
</feature>
<keyword evidence="8" id="KW-1185">Reference proteome</keyword>
<protein>
    <submittedName>
        <fullName evidence="7">2',3'-cyclic-nucleotide 2'-phosphodiesterase (5'-nucleotidase family)</fullName>
    </submittedName>
</protein>
<comment type="caution">
    <text evidence="7">The sequence shown here is derived from an EMBL/GenBank/DDBJ whole genome shotgun (WGS) entry which is preliminary data.</text>
</comment>
<keyword evidence="4" id="KW-1133">Transmembrane helix</keyword>
<evidence type="ECO:0000256" key="3">
    <source>
        <dbReference type="SAM" id="MobiDB-lite"/>
    </source>
</evidence>
<dbReference type="GO" id="GO:0030288">
    <property type="term" value="C:outer membrane-bounded periplasmic space"/>
    <property type="evidence" value="ECO:0007669"/>
    <property type="project" value="TreeGrafter"/>
</dbReference>
<dbReference type="Pfam" id="PF02872">
    <property type="entry name" value="5_nucleotid_C"/>
    <property type="match status" value="1"/>
</dbReference>
<evidence type="ECO:0000256" key="4">
    <source>
        <dbReference type="SAM" id="Phobius"/>
    </source>
</evidence>
<dbReference type="Gene3D" id="3.60.21.10">
    <property type="match status" value="1"/>
</dbReference>
<dbReference type="GO" id="GO:0008253">
    <property type="term" value="F:5'-nucleotidase activity"/>
    <property type="evidence" value="ECO:0007669"/>
    <property type="project" value="TreeGrafter"/>
</dbReference>
<feature type="compositionally biased region" description="Low complexity" evidence="3">
    <location>
        <begin position="657"/>
        <end position="676"/>
    </location>
</feature>
<dbReference type="InterPro" id="IPR004843">
    <property type="entry name" value="Calcineurin-like_PHP"/>
</dbReference>
<evidence type="ECO:0000259" key="5">
    <source>
        <dbReference type="Pfam" id="PF00149"/>
    </source>
</evidence>
<evidence type="ECO:0000313" key="8">
    <source>
        <dbReference type="Proteomes" id="UP000318336"/>
    </source>
</evidence>
<feature type="chain" id="PRO_5022270842" evidence="2">
    <location>
        <begin position="29"/>
        <end position="721"/>
    </location>
</feature>
<gene>
    <name evidence="7" type="ORF">FB554_2720</name>
</gene>
<dbReference type="InterPro" id="IPR008334">
    <property type="entry name" value="5'-Nucleotdase_C"/>
</dbReference>
<dbReference type="InterPro" id="IPR029052">
    <property type="entry name" value="Metallo-depent_PP-like"/>
</dbReference>
<evidence type="ECO:0000256" key="2">
    <source>
        <dbReference type="RuleBase" id="RU362119"/>
    </source>
</evidence>
<dbReference type="AlphaFoldDB" id="A0A542XFE3"/>
<dbReference type="GO" id="GO:0000166">
    <property type="term" value="F:nucleotide binding"/>
    <property type="evidence" value="ECO:0007669"/>
    <property type="project" value="UniProtKB-KW"/>
</dbReference>
<organism evidence="7 8">
    <name type="scientific">Barrientosiimonas humi</name>
    <dbReference type="NCBI Taxonomy" id="999931"/>
    <lineage>
        <taxon>Bacteria</taxon>
        <taxon>Bacillati</taxon>
        <taxon>Actinomycetota</taxon>
        <taxon>Actinomycetes</taxon>
        <taxon>Micrococcales</taxon>
        <taxon>Dermacoccaceae</taxon>
        <taxon>Barrientosiimonas</taxon>
    </lineage>
</organism>
<evidence type="ECO:0000313" key="7">
    <source>
        <dbReference type="EMBL" id="TQL34544.1"/>
    </source>
</evidence>
<dbReference type="PANTHER" id="PTHR11575:SF24">
    <property type="entry name" value="5'-NUCLEOTIDASE"/>
    <property type="match status" value="1"/>
</dbReference>
<feature type="domain" description="5'-Nucleotidase C-terminal" evidence="6">
    <location>
        <begin position="364"/>
        <end position="516"/>
    </location>
</feature>
<proteinExistence type="inferred from homology"/>
<dbReference type="GO" id="GO:0008768">
    <property type="term" value="F:UDP-sugar diphosphatase activity"/>
    <property type="evidence" value="ECO:0007669"/>
    <property type="project" value="TreeGrafter"/>
</dbReference>
<sequence length="721" mass="74413">MRRAMPGRIAAVGGVLALAMATTTPAQAATNVGGGSIDPSLTKLTLLNINDYHGHFTKDFACTVTTAQRENPGATFVAAGDNIGGTPFESASQNDEPAIDFLNSLDLQASSVGNHEFDKGFSDLTGRVADRASWTYLGANVYRKGTQTPALPEYTIVEQNGVKIGVVGAVTKDVPSLVAADGISGLDFGDPSTAVNRVADQLTDGNAGNGEADVVVAAYHEGSPVGGEGATLQEGVAGSDEFGKIVNNTSPKVAAIITGHTHMDYTWDGPVPGDGTRPVIQTGYYANNLGELTLGYDPETKKVTQYQMGLRPVTEPTAACEADPRYRASAQIVDSANKKAAEIGARQIGEQTGDITTAFSPDGQRDDRMRESTLSNMIAQSYLESINKPGRPGGVDIGVMNPGGVRSDLINDDGKITYADAASIMPFNNTVVTKELTGAQFLKVLEQQWQPAGSSRPFLKLGLSENVTYTYDPTAAEGSRVTTVMVDGEELDPAKTYTVASNSFLLGGGDNFTAFGEGTNTRDSGLIDQSLFVEWIRENSPLSPSFKKGAVAVQDQPTQVAAGEEVSFTVSGTDLTSVGSPTNTTLTAKLGDASLGEFPITAGKSTAPPYPTRDGSADVTVTIPAGTPSGPAMLTLTAAPSGTTVQIPVEVTGGGAEPTPTDPGEPTDPGQPGEPTVTGPPVETGRTGAAGLGNAGTAGAGAALVSLLGGAYLVLRRRITE</sequence>